<keyword evidence="1" id="KW-1133">Transmembrane helix</keyword>
<keyword evidence="3" id="KW-1185">Reference proteome</keyword>
<evidence type="ECO:0000313" key="3">
    <source>
        <dbReference type="Proteomes" id="UP000420562"/>
    </source>
</evidence>
<feature type="transmembrane region" description="Helical" evidence="1">
    <location>
        <begin position="20"/>
        <end position="40"/>
    </location>
</feature>
<protein>
    <submittedName>
        <fullName evidence="2">Uncharacterized protein</fullName>
    </submittedName>
</protein>
<gene>
    <name evidence="2" type="ORF">F6V25_04040</name>
</gene>
<comment type="caution">
    <text evidence="2">The sequence shown here is derived from an EMBL/GenBank/DDBJ whole genome shotgun (WGS) entry which is preliminary data.</text>
</comment>
<proteinExistence type="predicted"/>
<dbReference type="RefSeq" id="WP_151127349.1">
    <property type="nucleotide sequence ID" value="NZ_VZQZ01000002.1"/>
</dbReference>
<keyword evidence="1" id="KW-0472">Membrane</keyword>
<name>A0A7J4ZTD0_9BACT</name>
<dbReference type="AlphaFoldDB" id="A0A7J4ZTD0"/>
<dbReference type="EMBL" id="VZQZ01000002">
    <property type="protein sequence ID" value="KAB0666596.1"/>
    <property type="molecule type" value="Genomic_DNA"/>
</dbReference>
<organism evidence="2 3">
    <name type="scientific">Oryzomonas japonica</name>
    <dbReference type="NCBI Taxonomy" id="2603858"/>
    <lineage>
        <taxon>Bacteria</taxon>
        <taxon>Pseudomonadati</taxon>
        <taxon>Thermodesulfobacteriota</taxon>
        <taxon>Desulfuromonadia</taxon>
        <taxon>Geobacterales</taxon>
        <taxon>Geobacteraceae</taxon>
        <taxon>Oryzomonas</taxon>
    </lineage>
</organism>
<sequence>MHLIEMMWGGLGGMGSGTILLKMCFMFFLVGLFWVSCEFAKHVITVGSKLITDAMRYLAVMVRGWPEGADKHTEDK</sequence>
<accession>A0A7J4ZTD0</accession>
<evidence type="ECO:0000313" key="2">
    <source>
        <dbReference type="EMBL" id="KAB0666596.1"/>
    </source>
</evidence>
<evidence type="ECO:0000256" key="1">
    <source>
        <dbReference type="SAM" id="Phobius"/>
    </source>
</evidence>
<keyword evidence="1" id="KW-0812">Transmembrane</keyword>
<dbReference type="Proteomes" id="UP000420562">
    <property type="component" value="Unassembled WGS sequence"/>
</dbReference>
<reference evidence="2 3" key="1">
    <citation type="submission" date="2019-09" db="EMBL/GenBank/DDBJ databases">
        <title>Geobacter sp. Red96, a novel strain isolated from paddy soil.</title>
        <authorList>
            <person name="Xu Z."/>
            <person name="Masuda Y."/>
            <person name="Itoh H."/>
            <person name="Senoo K."/>
        </authorList>
    </citation>
    <scope>NUCLEOTIDE SEQUENCE [LARGE SCALE GENOMIC DNA]</scope>
    <source>
        <strain evidence="2 3">Red96</strain>
    </source>
</reference>